<protein>
    <submittedName>
        <fullName evidence="2">Uncharacterized protein</fullName>
    </submittedName>
</protein>
<organism evidence="2 3">
    <name type="scientific">Pleodorina starrii</name>
    <dbReference type="NCBI Taxonomy" id="330485"/>
    <lineage>
        <taxon>Eukaryota</taxon>
        <taxon>Viridiplantae</taxon>
        <taxon>Chlorophyta</taxon>
        <taxon>core chlorophytes</taxon>
        <taxon>Chlorophyceae</taxon>
        <taxon>CS clade</taxon>
        <taxon>Chlamydomonadales</taxon>
        <taxon>Volvocaceae</taxon>
        <taxon>Pleodorina</taxon>
    </lineage>
</organism>
<evidence type="ECO:0000313" key="2">
    <source>
        <dbReference type="EMBL" id="GLC59115.1"/>
    </source>
</evidence>
<gene>
    <name evidence="2" type="primary">PLEST009714</name>
    <name evidence="2" type="ORF">PLESTB_001449900</name>
</gene>
<dbReference type="EMBL" id="BRXU01000026">
    <property type="protein sequence ID" value="GLC59115.1"/>
    <property type="molecule type" value="Genomic_DNA"/>
</dbReference>
<feature type="region of interest" description="Disordered" evidence="1">
    <location>
        <begin position="409"/>
        <end position="446"/>
    </location>
</feature>
<accession>A0A9W6F7X9</accession>
<evidence type="ECO:0000256" key="1">
    <source>
        <dbReference type="SAM" id="MobiDB-lite"/>
    </source>
</evidence>
<dbReference type="OrthoDB" id="551133at2759"/>
<name>A0A9W6F7X9_9CHLO</name>
<feature type="compositionally biased region" description="Basic and acidic residues" evidence="1">
    <location>
        <begin position="296"/>
        <end position="309"/>
    </location>
</feature>
<feature type="compositionally biased region" description="Pro residues" evidence="1">
    <location>
        <begin position="430"/>
        <end position="444"/>
    </location>
</feature>
<dbReference type="Proteomes" id="UP001165080">
    <property type="component" value="Unassembled WGS sequence"/>
</dbReference>
<evidence type="ECO:0000313" key="3">
    <source>
        <dbReference type="Proteomes" id="UP001165080"/>
    </source>
</evidence>
<sequence>MAWLLPIGGDALQLHSTRHASRRCCFSRHGLVTLAPTSPQRCAGSPSLALDPVIGWGSSRAGHQLSLSCPRAAASAAANAGPVGHGFVAPGRVRCCRHTHSGAMWKHGSSGEARNIGCVNSSSKCTGCMNSSSSNSISSAVGGMSCQTAVGRNRLAGRRVLAASAAAAAGPNPDVVHDGADLASTLAAPAGVGGDFNGGDGGRDYWPAGLYGMTNDELLDLLWQSAGLQALQFAPALPHMAASQRYMQVSPHNLAAWVSLLADMEVRSPAAVLASCPAFLLVPLTEDEQQQQQAQGHREQPQQEQEHEVGYAAAAGSPPLAAAAVLSSCPADGGGPVRSGGPEYGGPAYGTACRRFVAHLRDELLMDERHVFGLLARLPSLALVPPARLDEALVYLSVVLKGAGPGHRLGPEAAAAASSSAQQQGQQGHGPPPPKPAPPPPPPLSEEAELDLALYRFLRRAPAVLAMTRADLSYTLERLSYDGGLDDYVGMCRLLCAVPELLPAAAARLQEARAAEAAHHATAAAAAVAAAGSEGAEGSRARSGSGVGSEAAGGRSGGPLAAGVAAAADGVGVGGGRVSFPGVADRRVDAREAVRREVEAARRAAAAATAAEAMVS</sequence>
<proteinExistence type="predicted"/>
<keyword evidence="3" id="KW-1185">Reference proteome</keyword>
<reference evidence="2 3" key="1">
    <citation type="journal article" date="2023" name="Commun. Biol.">
        <title>Reorganization of the ancestral sex-determining regions during the evolution of trioecy in Pleodorina starrii.</title>
        <authorList>
            <person name="Takahashi K."/>
            <person name="Suzuki S."/>
            <person name="Kawai-Toyooka H."/>
            <person name="Yamamoto K."/>
            <person name="Hamaji T."/>
            <person name="Ootsuki R."/>
            <person name="Yamaguchi H."/>
            <person name="Kawachi M."/>
            <person name="Higashiyama T."/>
            <person name="Nozaki H."/>
        </authorList>
    </citation>
    <scope>NUCLEOTIDE SEQUENCE [LARGE SCALE GENOMIC DNA]</scope>
    <source>
        <strain evidence="2 3">NIES-4479</strain>
    </source>
</reference>
<feature type="compositionally biased region" description="Low complexity" evidence="1">
    <location>
        <begin position="411"/>
        <end position="426"/>
    </location>
</feature>
<feature type="region of interest" description="Disordered" evidence="1">
    <location>
        <begin position="287"/>
        <end position="309"/>
    </location>
</feature>
<dbReference type="AlphaFoldDB" id="A0A9W6F7X9"/>
<comment type="caution">
    <text evidence="2">The sequence shown here is derived from an EMBL/GenBank/DDBJ whole genome shotgun (WGS) entry which is preliminary data.</text>
</comment>